<evidence type="ECO:0000313" key="3">
    <source>
        <dbReference type="Proteomes" id="UP000287651"/>
    </source>
</evidence>
<protein>
    <submittedName>
        <fullName evidence="2">Uncharacterized protein</fullName>
    </submittedName>
</protein>
<organism evidence="2 3">
    <name type="scientific">Ensete ventricosum</name>
    <name type="common">Abyssinian banana</name>
    <name type="synonym">Musa ensete</name>
    <dbReference type="NCBI Taxonomy" id="4639"/>
    <lineage>
        <taxon>Eukaryota</taxon>
        <taxon>Viridiplantae</taxon>
        <taxon>Streptophyta</taxon>
        <taxon>Embryophyta</taxon>
        <taxon>Tracheophyta</taxon>
        <taxon>Spermatophyta</taxon>
        <taxon>Magnoliopsida</taxon>
        <taxon>Liliopsida</taxon>
        <taxon>Zingiberales</taxon>
        <taxon>Musaceae</taxon>
        <taxon>Ensete</taxon>
    </lineage>
</organism>
<dbReference type="Proteomes" id="UP000287651">
    <property type="component" value="Unassembled WGS sequence"/>
</dbReference>
<proteinExistence type="predicted"/>
<evidence type="ECO:0000256" key="1">
    <source>
        <dbReference type="SAM" id="MobiDB-lite"/>
    </source>
</evidence>
<comment type="caution">
    <text evidence="2">The sequence shown here is derived from an EMBL/GenBank/DDBJ whole genome shotgun (WGS) entry which is preliminary data.</text>
</comment>
<reference evidence="2 3" key="1">
    <citation type="journal article" date="2014" name="Agronomy (Basel)">
        <title>A Draft Genome Sequence for Ensete ventricosum, the Drought-Tolerant Tree Against Hunger.</title>
        <authorList>
            <person name="Harrison J."/>
            <person name="Moore K.A."/>
            <person name="Paszkiewicz K."/>
            <person name="Jones T."/>
            <person name="Grant M."/>
            <person name="Ambacheew D."/>
            <person name="Muzemil S."/>
            <person name="Studholme D.J."/>
        </authorList>
    </citation>
    <scope>NUCLEOTIDE SEQUENCE [LARGE SCALE GENOMIC DNA]</scope>
</reference>
<dbReference type="EMBL" id="AMZH03012341">
    <property type="protein sequence ID" value="RRT51220.1"/>
    <property type="molecule type" value="Genomic_DNA"/>
</dbReference>
<name>A0A426YHT1_ENSVE</name>
<accession>A0A426YHT1</accession>
<feature type="region of interest" description="Disordered" evidence="1">
    <location>
        <begin position="59"/>
        <end position="80"/>
    </location>
</feature>
<gene>
    <name evidence="2" type="ORF">B296_00039433</name>
</gene>
<evidence type="ECO:0000313" key="2">
    <source>
        <dbReference type="EMBL" id="RRT51220.1"/>
    </source>
</evidence>
<dbReference type="AlphaFoldDB" id="A0A426YHT1"/>
<sequence>MAERKSSTGHTQYKEWSISCRWTAEWRTLGRGGYNGDREGAIAACSEGLFSQSQVQASGRGLDDTVGNSPGVHRELTKGLGSLPGWRKGIHRKKIETRQKIVGVAERLVGSWEGLEVDL</sequence>